<dbReference type="SUPFAM" id="SSF53756">
    <property type="entry name" value="UDP-Glycosyltransferase/glycogen phosphorylase"/>
    <property type="match status" value="1"/>
</dbReference>
<evidence type="ECO:0000313" key="2">
    <source>
        <dbReference type="EMBL" id="GJD95010.1"/>
    </source>
</evidence>
<reference evidence="2" key="2">
    <citation type="submission" date="2021-08" db="EMBL/GenBank/DDBJ databases">
        <authorList>
            <person name="Tani A."/>
            <person name="Ola A."/>
            <person name="Ogura Y."/>
            <person name="Katsura K."/>
            <person name="Hayashi T."/>
        </authorList>
    </citation>
    <scope>NUCLEOTIDE SEQUENCE</scope>
    <source>
        <strain evidence="2">DSM 19015</strain>
    </source>
</reference>
<dbReference type="EMBL" id="BPQP01000032">
    <property type="protein sequence ID" value="GJD95010.1"/>
    <property type="molecule type" value="Genomic_DNA"/>
</dbReference>
<dbReference type="RefSeq" id="WP_238244164.1">
    <property type="nucleotide sequence ID" value="NZ_BPQP01000032.1"/>
</dbReference>
<protein>
    <submittedName>
        <fullName evidence="2">D-inositol-3-phosphate glycosyltransferase</fullName>
    </submittedName>
</protein>
<dbReference type="Gene3D" id="3.40.50.2000">
    <property type="entry name" value="Glycogen Phosphorylase B"/>
    <property type="match status" value="1"/>
</dbReference>
<dbReference type="CDD" id="cd03809">
    <property type="entry name" value="GT4_MtfB-like"/>
    <property type="match status" value="1"/>
</dbReference>
<evidence type="ECO:0000313" key="3">
    <source>
        <dbReference type="Proteomes" id="UP001055125"/>
    </source>
</evidence>
<dbReference type="PANTHER" id="PTHR46401:SF2">
    <property type="entry name" value="GLYCOSYLTRANSFERASE WBBK-RELATED"/>
    <property type="match status" value="1"/>
</dbReference>
<dbReference type="Proteomes" id="UP001055125">
    <property type="component" value="Unassembled WGS sequence"/>
</dbReference>
<keyword evidence="3" id="KW-1185">Reference proteome</keyword>
<dbReference type="Pfam" id="PF13692">
    <property type="entry name" value="Glyco_trans_1_4"/>
    <property type="match status" value="1"/>
</dbReference>
<comment type="caution">
    <text evidence="2">The sequence shown here is derived from an EMBL/GenBank/DDBJ whole genome shotgun (WGS) entry which is preliminary data.</text>
</comment>
<keyword evidence="1" id="KW-0808">Transferase</keyword>
<evidence type="ECO:0000256" key="1">
    <source>
        <dbReference type="ARBA" id="ARBA00022679"/>
    </source>
</evidence>
<organism evidence="2 3">
    <name type="scientific">Methylobacterium iners</name>
    <dbReference type="NCBI Taxonomy" id="418707"/>
    <lineage>
        <taxon>Bacteria</taxon>
        <taxon>Pseudomonadati</taxon>
        <taxon>Pseudomonadota</taxon>
        <taxon>Alphaproteobacteria</taxon>
        <taxon>Hyphomicrobiales</taxon>
        <taxon>Methylobacteriaceae</taxon>
        <taxon>Methylobacterium</taxon>
    </lineage>
</organism>
<sequence>MTQAAVAFDLTRLVTRLAHASPSGIDRVDLAYARHFLWQDGARFGVVSTVLGPRVLDRNAARAVVDAVAAGWVEDLDAGSDPVYRRLVASIGTGGELPALAPAPARTRMARRRIQLDTNLLLLRAGGHEALPRGTVYLHTSHLRLDKPERFDWLYDRPDIRPVFFVHDLIPIAYPEYGRPGEAERHAVRMETIARHAAHVVVNSADVAAHFSGYLAVRGLGSKPVSVGWLGVEPIFLQREGQRFTPARPTFVVCGTIEPRKNHLLLLHLWRELAAELGEATPRLLLVGRRGWEAENVIDMLDRCRAVRAHVTEVAGLSTHGLAALMRSATALLMPSFAEGYGLPVVEAAASGLPVVASDIPVHREIGGSFAALLDPLDGVGWKQAILGLGEAGSPVRSDLRARLDDYAAPTWGAHFQAVERALAAAAS</sequence>
<dbReference type="PANTHER" id="PTHR46401">
    <property type="entry name" value="GLYCOSYLTRANSFERASE WBBK-RELATED"/>
    <property type="match status" value="1"/>
</dbReference>
<reference evidence="2" key="1">
    <citation type="journal article" date="2021" name="Front. Microbiol.">
        <title>Comprehensive Comparative Genomics and Phenotyping of Methylobacterium Species.</title>
        <authorList>
            <person name="Alessa O."/>
            <person name="Ogura Y."/>
            <person name="Fujitani Y."/>
            <person name="Takami H."/>
            <person name="Hayashi T."/>
            <person name="Sahin N."/>
            <person name="Tani A."/>
        </authorList>
    </citation>
    <scope>NUCLEOTIDE SEQUENCE</scope>
    <source>
        <strain evidence="2">DSM 19015</strain>
    </source>
</reference>
<name>A0ABQ4RZR9_9HYPH</name>
<proteinExistence type="predicted"/>
<gene>
    <name evidence="2" type="primary">mshA_4</name>
    <name evidence="2" type="ORF">OCOJLMKI_2218</name>
</gene>
<accession>A0ABQ4RZR9</accession>